<name>A0A7I8DXU4_9FIRM</name>
<dbReference type="Proteomes" id="UP000593842">
    <property type="component" value="Chromosome"/>
</dbReference>
<dbReference type="EMBL" id="AP024085">
    <property type="protein sequence ID" value="BCL57459.1"/>
    <property type="molecule type" value="Genomic_DNA"/>
</dbReference>
<sequence>MQNLIKMYAGEKRKIRLFVHSRKKPEDTFIIRNAKAEIYLYGDLMQTIECEIDEHDLIFLLGIEESGNYKMIITYVIADEVIKNKFEIEVR</sequence>
<accession>A0A7I8DXU4</accession>
<proteinExistence type="predicted"/>
<dbReference type="GeneID" id="70579605"/>
<evidence type="ECO:0000313" key="1">
    <source>
        <dbReference type="EMBL" id="BCL57459.1"/>
    </source>
</evidence>
<dbReference type="AlphaFoldDB" id="A0A7I8DXU4"/>
<reference evidence="2" key="1">
    <citation type="submission" date="2020-09" db="EMBL/GenBank/DDBJ databases">
        <title>Complete genome sequencing of Faecalibacillus intestinalis strain 14EGH31.</title>
        <authorList>
            <person name="Sakamoto M."/>
            <person name="Murakami T."/>
            <person name="Mori H."/>
        </authorList>
    </citation>
    <scope>NUCLEOTIDE SEQUENCE [LARGE SCALE GENOMIC DNA]</scope>
    <source>
        <strain evidence="2">14EGH31</strain>
    </source>
</reference>
<dbReference type="RefSeq" id="WP_117347039.1">
    <property type="nucleotide sequence ID" value="NZ_AP024085.1"/>
</dbReference>
<evidence type="ECO:0000313" key="2">
    <source>
        <dbReference type="Proteomes" id="UP000593842"/>
    </source>
</evidence>
<gene>
    <name evidence="1" type="ORF">Fi14EGH31_11710</name>
</gene>
<dbReference type="KEGG" id="fit:Fi14EGH31_11710"/>
<organism evidence="1 2">
    <name type="scientific">Faecalibacillus intestinalis</name>
    <dbReference type="NCBI Taxonomy" id="1982626"/>
    <lineage>
        <taxon>Bacteria</taxon>
        <taxon>Bacillati</taxon>
        <taxon>Bacillota</taxon>
        <taxon>Erysipelotrichia</taxon>
        <taxon>Erysipelotrichales</taxon>
        <taxon>Coprobacillaceae</taxon>
        <taxon>Faecalibacillus</taxon>
    </lineage>
</organism>
<protein>
    <submittedName>
        <fullName evidence="1">Uncharacterized protein</fullName>
    </submittedName>
</protein>